<organism evidence="3">
    <name type="scientific">Caulobacter sp. 602-2</name>
    <dbReference type="NCBI Taxonomy" id="2710887"/>
    <lineage>
        <taxon>Bacteria</taxon>
        <taxon>Pseudomonadati</taxon>
        <taxon>Pseudomonadota</taxon>
        <taxon>Alphaproteobacteria</taxon>
        <taxon>Caulobacterales</taxon>
        <taxon>Caulobacteraceae</taxon>
        <taxon>Caulobacter</taxon>
    </lineage>
</organism>
<comment type="similarity">
    <text evidence="1 2">Belongs to the arylamine N-acetyltransferase family.</text>
</comment>
<dbReference type="PANTHER" id="PTHR11786:SF0">
    <property type="entry name" value="ARYLAMINE N-ACETYLTRANSFERASE 4-RELATED"/>
    <property type="match status" value="1"/>
</dbReference>
<gene>
    <name evidence="3" type="ORF">G5B46_13895</name>
</gene>
<dbReference type="Gene3D" id="3.30.2140.10">
    <property type="entry name" value="Arylamine N-acetyltransferase"/>
    <property type="match status" value="1"/>
</dbReference>
<dbReference type="GO" id="GO:0016407">
    <property type="term" value="F:acetyltransferase activity"/>
    <property type="evidence" value="ECO:0007669"/>
    <property type="project" value="InterPro"/>
</dbReference>
<dbReference type="SUPFAM" id="SSF54001">
    <property type="entry name" value="Cysteine proteinases"/>
    <property type="match status" value="1"/>
</dbReference>
<dbReference type="InterPro" id="IPR001447">
    <property type="entry name" value="Arylamine_N-AcTrfase"/>
</dbReference>
<dbReference type="InterPro" id="IPR038765">
    <property type="entry name" value="Papain-like_cys_pep_sf"/>
</dbReference>
<protein>
    <submittedName>
        <fullName evidence="3">Arylamine N-acetyltransferase</fullName>
    </submittedName>
</protein>
<accession>A0A6G4QYH8</accession>
<comment type="caution">
    <text evidence="3">The sequence shown here is derived from an EMBL/GenBank/DDBJ whole genome shotgun (WGS) entry which is preliminary data.</text>
</comment>
<evidence type="ECO:0000256" key="1">
    <source>
        <dbReference type="ARBA" id="ARBA00006547"/>
    </source>
</evidence>
<dbReference type="EMBL" id="JAAKGT010000006">
    <property type="protein sequence ID" value="NGM50706.1"/>
    <property type="molecule type" value="Genomic_DNA"/>
</dbReference>
<dbReference type="PRINTS" id="PR01543">
    <property type="entry name" value="ANATRNSFRASE"/>
</dbReference>
<keyword evidence="3" id="KW-0808">Transferase</keyword>
<dbReference type="Pfam" id="PF00797">
    <property type="entry name" value="Acetyltransf_2"/>
    <property type="match status" value="1"/>
</dbReference>
<dbReference type="Gene3D" id="2.40.128.150">
    <property type="entry name" value="Cysteine proteinases"/>
    <property type="match status" value="1"/>
</dbReference>
<reference evidence="3" key="1">
    <citation type="submission" date="2020-02" db="EMBL/GenBank/DDBJ databases">
        <authorList>
            <person name="Gao J."/>
            <person name="Sun J."/>
        </authorList>
    </citation>
    <scope>NUCLEOTIDE SEQUENCE</scope>
    <source>
        <strain evidence="3">602-2</strain>
    </source>
</reference>
<sequence length="292" mass="31811">MRPLETTTATPAPAAPAVDLDAYLARIGYEGPREPTLAVLRSICQKHPDAIPFENLDVLLGRGISIVPAEVDAKLIGAGRGGYCYEQNSLLKRVLAALGFEVEGLMARVLWMAPEGAPPRPRSHQVLGVTLEGETWLADAGFGGCVLTAPLRLFADGEQHSPNGAFRIVDASHDGVVERQVQADLSGRWAPLYQVAKGAWAAVDYEQANFFTYTHPSSHFTWSMTVGRTTPTDRFALKNNRLTHRDATGALIEQRDLSVDELEAILRDVIGLPVEPEWRPVLEKVVAWGTPA</sequence>
<dbReference type="AlphaFoldDB" id="A0A6G4QYH8"/>
<evidence type="ECO:0000313" key="3">
    <source>
        <dbReference type="EMBL" id="NGM50706.1"/>
    </source>
</evidence>
<dbReference type="PANTHER" id="PTHR11786">
    <property type="entry name" value="N-HYDROXYARYLAMINE O-ACETYLTRANSFERASE"/>
    <property type="match status" value="1"/>
</dbReference>
<name>A0A6G4QYH8_9CAUL</name>
<evidence type="ECO:0000256" key="2">
    <source>
        <dbReference type="RuleBase" id="RU003452"/>
    </source>
</evidence>
<proteinExistence type="inferred from homology"/>
<dbReference type="RefSeq" id="WP_165259509.1">
    <property type="nucleotide sequence ID" value="NZ_JAAKGT010000006.1"/>
</dbReference>